<keyword evidence="1" id="KW-0732">Signal</keyword>
<name>A0ABP7F5E4_9ACTN</name>
<dbReference type="PROSITE" id="PS51257">
    <property type="entry name" value="PROKAR_LIPOPROTEIN"/>
    <property type="match status" value="1"/>
</dbReference>
<reference evidence="3" key="1">
    <citation type="journal article" date="2019" name="Int. J. Syst. Evol. Microbiol.">
        <title>The Global Catalogue of Microorganisms (GCM) 10K type strain sequencing project: providing services to taxonomists for standard genome sequencing and annotation.</title>
        <authorList>
            <consortium name="The Broad Institute Genomics Platform"/>
            <consortium name="The Broad Institute Genome Sequencing Center for Infectious Disease"/>
            <person name="Wu L."/>
            <person name="Ma J."/>
        </authorList>
    </citation>
    <scope>NUCLEOTIDE SEQUENCE [LARGE SCALE GENOMIC DNA]</scope>
    <source>
        <strain evidence="3">JCM 17137</strain>
    </source>
</reference>
<evidence type="ECO:0000256" key="1">
    <source>
        <dbReference type="SAM" id="SignalP"/>
    </source>
</evidence>
<proteinExistence type="predicted"/>
<sequence length="86" mass="9221">MRLLLTLGSLILLCVLLACALVPPAPRACGPVSVVGRRRVVARQARYLLRRYCECPRGAARVRPYALTPVATPAPVAVVESGEVAR</sequence>
<organism evidence="2 3">
    <name type="scientific">Salinactinospora qingdaonensis</name>
    <dbReference type="NCBI Taxonomy" id="702744"/>
    <lineage>
        <taxon>Bacteria</taxon>
        <taxon>Bacillati</taxon>
        <taxon>Actinomycetota</taxon>
        <taxon>Actinomycetes</taxon>
        <taxon>Streptosporangiales</taxon>
        <taxon>Nocardiopsidaceae</taxon>
        <taxon>Salinactinospora</taxon>
    </lineage>
</organism>
<feature type="chain" id="PRO_5045038355" description="Secreted protein" evidence="1">
    <location>
        <begin position="21"/>
        <end position="86"/>
    </location>
</feature>
<keyword evidence="3" id="KW-1185">Reference proteome</keyword>
<evidence type="ECO:0000313" key="3">
    <source>
        <dbReference type="Proteomes" id="UP001500908"/>
    </source>
</evidence>
<comment type="caution">
    <text evidence="2">The sequence shown here is derived from an EMBL/GenBank/DDBJ whole genome shotgun (WGS) entry which is preliminary data.</text>
</comment>
<dbReference type="EMBL" id="BAABDD010000003">
    <property type="protein sequence ID" value="GAA3731843.1"/>
    <property type="molecule type" value="Genomic_DNA"/>
</dbReference>
<evidence type="ECO:0000313" key="2">
    <source>
        <dbReference type="EMBL" id="GAA3731843.1"/>
    </source>
</evidence>
<dbReference type="Proteomes" id="UP001500908">
    <property type="component" value="Unassembled WGS sequence"/>
</dbReference>
<feature type="signal peptide" evidence="1">
    <location>
        <begin position="1"/>
        <end position="20"/>
    </location>
</feature>
<evidence type="ECO:0008006" key="4">
    <source>
        <dbReference type="Google" id="ProtNLM"/>
    </source>
</evidence>
<accession>A0ABP7F5E4</accession>
<protein>
    <recommendedName>
        <fullName evidence="4">Secreted protein</fullName>
    </recommendedName>
</protein>
<gene>
    <name evidence="2" type="ORF">GCM10022402_10680</name>
</gene>